<dbReference type="SUPFAM" id="SSF89796">
    <property type="entry name" value="CoA-transferase family III (CaiB/BaiF)"/>
    <property type="match status" value="1"/>
</dbReference>
<dbReference type="Gene3D" id="3.40.50.10540">
    <property type="entry name" value="Crotonobetainyl-coa:carnitine coa-transferase, domain 1"/>
    <property type="match status" value="1"/>
</dbReference>
<dbReference type="RefSeq" id="WP_168819875.1">
    <property type="nucleotide sequence ID" value="NZ_CP051217.1"/>
</dbReference>
<reference evidence="3 4" key="1">
    <citation type="submission" date="2020-04" db="EMBL/GenBank/DDBJ databases">
        <title>Genome sequence for Sphingorhabdus sp. strain M1.</title>
        <authorList>
            <person name="Park S.-J."/>
        </authorList>
    </citation>
    <scope>NUCLEOTIDE SEQUENCE [LARGE SCALE GENOMIC DNA]</scope>
    <source>
        <strain evidence="3 4">JK6</strain>
    </source>
</reference>
<dbReference type="Pfam" id="PF02515">
    <property type="entry name" value="CoA_transf_3"/>
    <property type="match status" value="1"/>
</dbReference>
<accession>A0A6H2DPJ7</accession>
<dbReference type="PANTHER" id="PTHR48207:SF4">
    <property type="entry name" value="BLL6097 PROTEIN"/>
    <property type="match status" value="1"/>
</dbReference>
<evidence type="ECO:0000313" key="3">
    <source>
        <dbReference type="EMBL" id="QJB69681.1"/>
    </source>
</evidence>
<dbReference type="GO" id="GO:0008410">
    <property type="term" value="F:CoA-transferase activity"/>
    <property type="evidence" value="ECO:0007669"/>
    <property type="project" value="TreeGrafter"/>
</dbReference>
<protein>
    <submittedName>
        <fullName evidence="3">CoA transferase</fullName>
    </submittedName>
</protein>
<name>A0A6H2DPJ7_9SPHN</name>
<dbReference type="PANTHER" id="PTHR48207">
    <property type="entry name" value="SUCCINATE--HYDROXYMETHYLGLUTARATE COA-TRANSFERASE"/>
    <property type="match status" value="1"/>
</dbReference>
<dbReference type="EMBL" id="CP051217">
    <property type="protein sequence ID" value="QJB69681.1"/>
    <property type="molecule type" value="Genomic_DNA"/>
</dbReference>
<dbReference type="Proteomes" id="UP000501600">
    <property type="component" value="Chromosome"/>
</dbReference>
<dbReference type="Gene3D" id="3.30.1540.10">
    <property type="entry name" value="formyl-coa transferase, domain 3"/>
    <property type="match status" value="1"/>
</dbReference>
<feature type="region of interest" description="Disordered" evidence="2">
    <location>
        <begin position="356"/>
        <end position="375"/>
    </location>
</feature>
<evidence type="ECO:0000313" key="4">
    <source>
        <dbReference type="Proteomes" id="UP000501600"/>
    </source>
</evidence>
<dbReference type="InterPro" id="IPR003673">
    <property type="entry name" value="CoA-Trfase_fam_III"/>
</dbReference>
<sequence length="387" mass="41493">MANVTAQQPLAGIKVVEFSTMITASLATMMFAQQGADVIKVEPPGIGDPMRWLGSQKAGISGLFNNCNRAKRSVTLDLKLAEDVAIARKLCLDADVVIHNYRPGVMSRLGLSSTSLRVEKPELIYCAITGFGRDGPLAGRPAYDHVMQAMTGFMTLQGSPDSFAYVKTLICDKVTAYTAAQAITAALFARERTGAGQHIDLSMIESCLAFIWPDGGMHLTLLDDDVAHGAPFSDYYQMPMRTTDGAIAYAAMSDAHWEAVFDAVGRPDLKAEEKYKGLANRSIHMAELAQLVANEQPGLASAELVARLAEKDVPAAPCIALADIPDHEQTIALGSFEAENHPLLGSVRNVAPPVHFGGKRTKPAGNAPALGQHNDEIIRPLRKSLGQ</sequence>
<gene>
    <name evidence="3" type="ORF">HF685_10660</name>
</gene>
<dbReference type="AlphaFoldDB" id="A0A6H2DPJ7"/>
<keyword evidence="4" id="KW-1185">Reference proteome</keyword>
<dbReference type="InterPro" id="IPR023606">
    <property type="entry name" value="CoA-Trfase_III_dom_1_sf"/>
</dbReference>
<proteinExistence type="predicted"/>
<dbReference type="InterPro" id="IPR050483">
    <property type="entry name" value="CoA-transferase_III_domain"/>
</dbReference>
<organism evidence="3 4">
    <name type="scientific">Parasphingorhabdus halotolerans</name>
    <dbReference type="NCBI Taxonomy" id="2725558"/>
    <lineage>
        <taxon>Bacteria</taxon>
        <taxon>Pseudomonadati</taxon>
        <taxon>Pseudomonadota</taxon>
        <taxon>Alphaproteobacteria</taxon>
        <taxon>Sphingomonadales</taxon>
        <taxon>Sphingomonadaceae</taxon>
        <taxon>Parasphingorhabdus</taxon>
    </lineage>
</organism>
<evidence type="ECO:0000256" key="1">
    <source>
        <dbReference type="ARBA" id="ARBA00022679"/>
    </source>
</evidence>
<dbReference type="KEGG" id="phao:HF685_10660"/>
<keyword evidence="1 3" id="KW-0808">Transferase</keyword>
<evidence type="ECO:0000256" key="2">
    <source>
        <dbReference type="SAM" id="MobiDB-lite"/>
    </source>
</evidence>
<dbReference type="InterPro" id="IPR044855">
    <property type="entry name" value="CoA-Trfase_III_dom3_sf"/>
</dbReference>